<sequence length="393" mass="44809">MRKGIVMEQSRKYTIVMTNDGAFHKAKLLKRAEVGMEVHFQPLSERHTVIKPSLMWRRTKIAAIVAALLIAFLPAYLWYGNSTAYAFVNIDMNPSVELKLNEDMQVINIVPINKDAEEILSKLENWYKDPASEVTFDMITLSQKLGFINNQNQVLIGVSYVNEHDEDFSAKIESFLANQSSNLSVASYNVPSQIREQAKKEKVSANELMADSIRDETNSMKVTIEDEDKAIIQSFYNETDSTEEPKSKSNELPRGQLNTDPSSETFIIPKEKFEINKPSHVQEKKAGNASTHKENKSERADEKAGKKVKPDHPSQKEKPGHGNENKEKPKEHKKKDKQKPPHKPKREHKKNQNDKVKHEHKKNKENDHSSNGHNPHKHKNNGKGNKDKSKGPH</sequence>
<gene>
    <name evidence="9" type="ORF">MUO15_07290</name>
</gene>
<dbReference type="PROSITE" id="PS51849">
    <property type="entry name" value="RSGI_N"/>
    <property type="match status" value="1"/>
</dbReference>
<feature type="compositionally biased region" description="Basic and acidic residues" evidence="6">
    <location>
        <begin position="269"/>
        <end position="330"/>
    </location>
</feature>
<dbReference type="EMBL" id="CP095075">
    <property type="protein sequence ID" value="UOR13282.1"/>
    <property type="molecule type" value="Genomic_DNA"/>
</dbReference>
<feature type="compositionally biased region" description="Basic and acidic residues" evidence="6">
    <location>
        <begin position="384"/>
        <end position="393"/>
    </location>
</feature>
<feature type="compositionally biased region" description="Basic and acidic residues" evidence="6">
    <location>
        <begin position="350"/>
        <end position="370"/>
    </location>
</feature>
<evidence type="ECO:0000256" key="2">
    <source>
        <dbReference type="ARBA" id="ARBA00022475"/>
    </source>
</evidence>
<evidence type="ECO:0000313" key="9">
    <source>
        <dbReference type="EMBL" id="UOR13282.1"/>
    </source>
</evidence>
<evidence type="ECO:0000256" key="7">
    <source>
        <dbReference type="SAM" id="Phobius"/>
    </source>
</evidence>
<keyword evidence="3 7" id="KW-0812">Transmembrane</keyword>
<evidence type="ECO:0000256" key="4">
    <source>
        <dbReference type="ARBA" id="ARBA00022989"/>
    </source>
</evidence>
<keyword evidence="10" id="KW-1185">Reference proteome</keyword>
<comment type="subcellular location">
    <subcellularLocation>
        <location evidence="1">Cell membrane</location>
        <topology evidence="1">Single-pass membrane protein</topology>
    </subcellularLocation>
</comment>
<feature type="compositionally biased region" description="Basic residues" evidence="6">
    <location>
        <begin position="331"/>
        <end position="349"/>
    </location>
</feature>
<feature type="compositionally biased region" description="Polar residues" evidence="6">
    <location>
        <begin position="256"/>
        <end position="265"/>
    </location>
</feature>
<name>A0ABY4HEJ6_9BACI</name>
<dbReference type="Proteomes" id="UP000830326">
    <property type="component" value="Chromosome"/>
</dbReference>
<dbReference type="Pfam" id="PF12791">
    <property type="entry name" value="RsgI_N"/>
    <property type="match status" value="1"/>
</dbReference>
<feature type="region of interest" description="Disordered" evidence="6">
    <location>
        <begin position="236"/>
        <end position="393"/>
    </location>
</feature>
<dbReference type="InterPro" id="IPR055431">
    <property type="entry name" value="RsgI_M"/>
</dbReference>
<accession>A0ABY4HEJ6</accession>
<evidence type="ECO:0000256" key="5">
    <source>
        <dbReference type="ARBA" id="ARBA00023136"/>
    </source>
</evidence>
<evidence type="ECO:0000313" key="10">
    <source>
        <dbReference type="Proteomes" id="UP000830326"/>
    </source>
</evidence>
<evidence type="ECO:0000256" key="6">
    <source>
        <dbReference type="SAM" id="MobiDB-lite"/>
    </source>
</evidence>
<reference evidence="9" key="1">
    <citation type="submission" date="2022-04" db="EMBL/GenBank/DDBJ databases">
        <title>Halobacillus sp. isolated from saltern.</title>
        <authorList>
            <person name="Won M."/>
            <person name="Lee C.-M."/>
            <person name="Woen H.-Y."/>
            <person name="Kwon S.-W."/>
        </authorList>
    </citation>
    <scope>NUCLEOTIDE SEQUENCE</scope>
    <source>
        <strain evidence="9">SSHM10-5</strain>
    </source>
</reference>
<protein>
    <submittedName>
        <fullName evidence="9">Anti-sigma factor domain-containing protein</fullName>
    </submittedName>
</protein>
<evidence type="ECO:0000256" key="3">
    <source>
        <dbReference type="ARBA" id="ARBA00022692"/>
    </source>
</evidence>
<proteinExistence type="predicted"/>
<feature type="domain" description="RsgI N-terminal anti-sigma" evidence="8">
    <location>
        <begin position="2"/>
        <end position="49"/>
    </location>
</feature>
<keyword evidence="2" id="KW-1003">Cell membrane</keyword>
<evidence type="ECO:0000259" key="8">
    <source>
        <dbReference type="PROSITE" id="PS51849"/>
    </source>
</evidence>
<dbReference type="RefSeq" id="WP_245034844.1">
    <property type="nucleotide sequence ID" value="NZ_CP095075.1"/>
</dbReference>
<dbReference type="InterPro" id="IPR024449">
    <property type="entry name" value="Anti-sigma_RsgI_N"/>
</dbReference>
<dbReference type="Pfam" id="PF23750">
    <property type="entry name" value="RsgI_M"/>
    <property type="match status" value="1"/>
</dbReference>
<organism evidence="9 10">
    <name type="scientific">Halobacillus amylolyticus</name>
    <dbReference type="NCBI Taxonomy" id="2932259"/>
    <lineage>
        <taxon>Bacteria</taxon>
        <taxon>Bacillati</taxon>
        <taxon>Bacillota</taxon>
        <taxon>Bacilli</taxon>
        <taxon>Bacillales</taxon>
        <taxon>Bacillaceae</taxon>
        <taxon>Halobacillus</taxon>
    </lineage>
</organism>
<evidence type="ECO:0000256" key="1">
    <source>
        <dbReference type="ARBA" id="ARBA00004162"/>
    </source>
</evidence>
<feature type="transmembrane region" description="Helical" evidence="7">
    <location>
        <begin position="61"/>
        <end position="79"/>
    </location>
</feature>
<keyword evidence="4 7" id="KW-1133">Transmembrane helix</keyword>
<keyword evidence="5 7" id="KW-0472">Membrane</keyword>